<protein>
    <submittedName>
        <fullName evidence="2">WD repeat-containing protein 7</fullName>
    </submittedName>
</protein>
<reference evidence="2 3" key="1">
    <citation type="journal article" date="2019" name="Commun. Biol.">
        <title>The bagworm genome reveals a unique fibroin gene that provides high tensile strength.</title>
        <authorList>
            <person name="Kono N."/>
            <person name="Nakamura H."/>
            <person name="Ohtoshi R."/>
            <person name="Tomita M."/>
            <person name="Numata K."/>
            <person name="Arakawa K."/>
        </authorList>
    </citation>
    <scope>NUCLEOTIDE SEQUENCE [LARGE SCALE GENOMIC DNA]</scope>
</reference>
<dbReference type="OrthoDB" id="338622at2759"/>
<dbReference type="AlphaFoldDB" id="A0A4C2A394"/>
<dbReference type="PANTHER" id="PTHR44099:SF4">
    <property type="entry name" value="RABCONNECTIN-3B, ISOFORM A"/>
    <property type="match status" value="1"/>
</dbReference>
<organism evidence="2 3">
    <name type="scientific">Eumeta variegata</name>
    <name type="common">Bagworm moth</name>
    <name type="synonym">Eumeta japonica</name>
    <dbReference type="NCBI Taxonomy" id="151549"/>
    <lineage>
        <taxon>Eukaryota</taxon>
        <taxon>Metazoa</taxon>
        <taxon>Ecdysozoa</taxon>
        <taxon>Arthropoda</taxon>
        <taxon>Hexapoda</taxon>
        <taxon>Insecta</taxon>
        <taxon>Pterygota</taxon>
        <taxon>Neoptera</taxon>
        <taxon>Endopterygota</taxon>
        <taxon>Lepidoptera</taxon>
        <taxon>Glossata</taxon>
        <taxon>Ditrysia</taxon>
        <taxon>Tineoidea</taxon>
        <taxon>Psychidae</taxon>
        <taxon>Oiketicinae</taxon>
        <taxon>Eumeta</taxon>
    </lineage>
</organism>
<dbReference type="STRING" id="151549.A0A4C2A394"/>
<evidence type="ECO:0000313" key="2">
    <source>
        <dbReference type="EMBL" id="GBP94232.1"/>
    </source>
</evidence>
<gene>
    <name evidence="2" type="primary">WDR7</name>
    <name evidence="2" type="ORF">EVAR_58252_1</name>
</gene>
<evidence type="ECO:0000313" key="3">
    <source>
        <dbReference type="Proteomes" id="UP000299102"/>
    </source>
</evidence>
<comment type="caution">
    <text evidence="2">The sequence shown here is derived from an EMBL/GenBank/DDBJ whole genome shotgun (WGS) entry which is preliminary data.</text>
</comment>
<dbReference type="Proteomes" id="UP000299102">
    <property type="component" value="Unassembled WGS sequence"/>
</dbReference>
<dbReference type="PANTHER" id="PTHR44099">
    <property type="entry name" value="RABCONNECTIN-3B, ISOFORM A"/>
    <property type="match status" value="1"/>
</dbReference>
<dbReference type="InterPro" id="IPR049916">
    <property type="entry name" value="WDR72-like"/>
</dbReference>
<feature type="region of interest" description="Disordered" evidence="1">
    <location>
        <begin position="53"/>
        <end position="78"/>
    </location>
</feature>
<proteinExistence type="predicted"/>
<name>A0A4C2A394_EUMVA</name>
<evidence type="ECO:0000256" key="1">
    <source>
        <dbReference type="SAM" id="MobiDB-lite"/>
    </source>
</evidence>
<dbReference type="GO" id="GO:0005737">
    <property type="term" value="C:cytoplasm"/>
    <property type="evidence" value="ECO:0007669"/>
    <property type="project" value="TreeGrafter"/>
</dbReference>
<dbReference type="EMBL" id="BGZK01002478">
    <property type="protein sequence ID" value="GBP94232.1"/>
    <property type="molecule type" value="Genomic_DNA"/>
</dbReference>
<accession>A0A4C2A394</accession>
<keyword evidence="3" id="KW-1185">Reference proteome</keyword>
<sequence length="170" mass="19197">MLARRWQHHCLRCEAAQALLLAELGRLGPKGRKALVDNWAQYLPLYTHTESINRTRRHGQGGRSAAAEPEKEEEEFEEEEEEIVRNLLHRELKRKQTTAVVLLGVIGAEFGQDINSEGFTLSVEQFGATGGADARRRGCRRTGVPRCAAIDLVGRGFTVWEPYQTSVMFY</sequence>